<dbReference type="InterPro" id="IPR006977">
    <property type="entry name" value="Yip1_dom"/>
</dbReference>
<dbReference type="EMBL" id="BLAL01000229">
    <property type="protein sequence ID" value="GES93793.1"/>
    <property type="molecule type" value="Genomic_DNA"/>
</dbReference>
<dbReference type="PANTHER" id="PTHR21236:SF1">
    <property type="entry name" value="PROTEIN YIPF6"/>
    <property type="match status" value="1"/>
</dbReference>
<comment type="subcellular location">
    <subcellularLocation>
        <location evidence="6">Golgi apparatus membrane</location>
        <topology evidence="6">Multi-pass membrane protein</topology>
    </subcellularLocation>
    <subcellularLocation>
        <location evidence="1">Membrane</location>
        <topology evidence="1">Multi-pass membrane protein</topology>
    </subcellularLocation>
</comment>
<evidence type="ECO:0000256" key="3">
    <source>
        <dbReference type="ARBA" id="ARBA00022692"/>
    </source>
</evidence>
<comment type="caution">
    <text evidence="9">The sequence shown here is derived from an EMBL/GenBank/DDBJ whole genome shotgun (WGS) entry which is preliminary data.</text>
</comment>
<dbReference type="Pfam" id="PF04893">
    <property type="entry name" value="Yip1"/>
    <property type="match status" value="1"/>
</dbReference>
<evidence type="ECO:0000256" key="1">
    <source>
        <dbReference type="ARBA" id="ARBA00004141"/>
    </source>
</evidence>
<evidence type="ECO:0000256" key="7">
    <source>
        <dbReference type="SAM" id="MobiDB-lite"/>
    </source>
</evidence>
<dbReference type="InterPro" id="IPR045231">
    <property type="entry name" value="Yip1/4-like"/>
</dbReference>
<keyword evidence="3 6" id="KW-0812">Transmembrane</keyword>
<dbReference type="GO" id="GO:0005802">
    <property type="term" value="C:trans-Golgi network"/>
    <property type="evidence" value="ECO:0007669"/>
    <property type="project" value="TreeGrafter"/>
</dbReference>
<proteinExistence type="inferred from homology"/>
<comment type="similarity">
    <text evidence="2 6">Belongs to the YIP1 family.</text>
</comment>
<feature type="compositionally biased region" description="Low complexity" evidence="7">
    <location>
        <begin position="78"/>
        <end position="93"/>
    </location>
</feature>
<keyword evidence="4 6" id="KW-1133">Transmembrane helix</keyword>
<dbReference type="GO" id="GO:0000139">
    <property type="term" value="C:Golgi membrane"/>
    <property type="evidence" value="ECO:0007669"/>
    <property type="project" value="UniProtKB-SubCell"/>
</dbReference>
<feature type="transmembrane region" description="Helical" evidence="6">
    <location>
        <begin position="180"/>
        <end position="199"/>
    </location>
</feature>
<feature type="region of interest" description="Disordered" evidence="7">
    <location>
        <begin position="58"/>
        <end position="115"/>
    </location>
</feature>
<feature type="transmembrane region" description="Helical" evidence="6">
    <location>
        <begin position="211"/>
        <end position="233"/>
    </location>
</feature>
<dbReference type="PANTHER" id="PTHR21236">
    <property type="entry name" value="GOLGI MEMBRANE PROTEIN YIP1"/>
    <property type="match status" value="1"/>
</dbReference>
<protein>
    <recommendedName>
        <fullName evidence="6">Protein YIP</fullName>
    </recommendedName>
</protein>
<feature type="transmembrane region" description="Helical" evidence="6">
    <location>
        <begin position="239"/>
        <end position="259"/>
    </location>
</feature>
<evidence type="ECO:0000259" key="8">
    <source>
        <dbReference type="Pfam" id="PF04893"/>
    </source>
</evidence>
<feature type="compositionally biased region" description="Polar residues" evidence="7">
    <location>
        <begin position="94"/>
        <end position="113"/>
    </location>
</feature>
<organism evidence="9 10">
    <name type="scientific">Rhizophagus clarus</name>
    <dbReference type="NCBI Taxonomy" id="94130"/>
    <lineage>
        <taxon>Eukaryota</taxon>
        <taxon>Fungi</taxon>
        <taxon>Fungi incertae sedis</taxon>
        <taxon>Mucoromycota</taxon>
        <taxon>Glomeromycotina</taxon>
        <taxon>Glomeromycetes</taxon>
        <taxon>Glomerales</taxon>
        <taxon>Glomeraceae</taxon>
        <taxon>Rhizophagus</taxon>
    </lineage>
</organism>
<feature type="domain" description="Yip1" evidence="8">
    <location>
        <begin position="143"/>
        <end position="285"/>
    </location>
</feature>
<evidence type="ECO:0000256" key="5">
    <source>
        <dbReference type="ARBA" id="ARBA00023136"/>
    </source>
</evidence>
<feature type="transmembrane region" description="Helical" evidence="6">
    <location>
        <begin position="271"/>
        <end position="290"/>
    </location>
</feature>
<gene>
    <name evidence="9" type="ORF">RCL2_002054100</name>
</gene>
<dbReference type="Proteomes" id="UP000615446">
    <property type="component" value="Unassembled WGS sequence"/>
</dbReference>
<keyword evidence="5 6" id="KW-0472">Membrane</keyword>
<feature type="transmembrane region" description="Helical" evidence="6">
    <location>
        <begin position="154"/>
        <end position="174"/>
    </location>
</feature>
<evidence type="ECO:0000256" key="4">
    <source>
        <dbReference type="ARBA" id="ARBA00022989"/>
    </source>
</evidence>
<name>A0A8H3LZ52_9GLOM</name>
<evidence type="ECO:0000313" key="9">
    <source>
        <dbReference type="EMBL" id="GES93793.1"/>
    </source>
</evidence>
<evidence type="ECO:0000313" key="10">
    <source>
        <dbReference type="Proteomes" id="UP000615446"/>
    </source>
</evidence>
<sequence length="291" mass="31997">MNQSNFAKWHIKGTNYDFCKYLKVVMPLSPLSESESPLHNNTNEDTFINPFEISDNVSSTDPNITIEPDDVGLSTDNKSQTKAKSPTPKTTTTINVEQTSTSVSGSIGQQTRPYANDTLDEPVSVTILRDLRNVAIKLQQVLNPKGSRDVLKDWDLWGPLILCLSLAIILSFNGPTGQDISIFTGVFVIVWCGSAIVTINAKLLGGAVSFFQSVCTLGYCIFPLVLIAFVNIFTANIYIRIPLVILALGWSLYASVSFLSASHLANRRTLAVYPLFLFYSVIGWMVFVTGL</sequence>
<dbReference type="OrthoDB" id="411251at2759"/>
<reference evidence="9" key="1">
    <citation type="submission" date="2019-10" db="EMBL/GenBank/DDBJ databases">
        <title>Conservation and host-specific expression of non-tandemly repeated heterogenous ribosome RNA gene in arbuscular mycorrhizal fungi.</title>
        <authorList>
            <person name="Maeda T."/>
            <person name="Kobayashi Y."/>
            <person name="Nakagawa T."/>
            <person name="Ezawa T."/>
            <person name="Yamaguchi K."/>
            <person name="Bino T."/>
            <person name="Nishimoto Y."/>
            <person name="Shigenobu S."/>
            <person name="Kawaguchi M."/>
        </authorList>
    </citation>
    <scope>NUCLEOTIDE SEQUENCE</scope>
    <source>
        <strain evidence="9">HR1</strain>
    </source>
</reference>
<evidence type="ECO:0000256" key="2">
    <source>
        <dbReference type="ARBA" id="ARBA00010596"/>
    </source>
</evidence>
<dbReference type="GO" id="GO:0006888">
    <property type="term" value="P:endoplasmic reticulum to Golgi vesicle-mediated transport"/>
    <property type="evidence" value="ECO:0007669"/>
    <property type="project" value="InterPro"/>
</dbReference>
<dbReference type="AlphaFoldDB" id="A0A8H3LZ52"/>
<accession>A0A8H3LZ52</accession>
<evidence type="ECO:0000256" key="6">
    <source>
        <dbReference type="RuleBase" id="RU361264"/>
    </source>
</evidence>